<protein>
    <submittedName>
        <fullName evidence="2">Protein kinase</fullName>
    </submittedName>
</protein>
<dbReference type="PROSITE" id="PS50011">
    <property type="entry name" value="PROTEIN_KINASE_DOM"/>
    <property type="match status" value="1"/>
</dbReference>
<organism evidence="2 3">
    <name type="scientific">Ajellomyces dermatitidis (strain ER-3 / ATCC MYA-2586)</name>
    <name type="common">Blastomyces dermatitidis</name>
    <dbReference type="NCBI Taxonomy" id="559297"/>
    <lineage>
        <taxon>Eukaryota</taxon>
        <taxon>Fungi</taxon>
        <taxon>Dikarya</taxon>
        <taxon>Ascomycota</taxon>
        <taxon>Pezizomycotina</taxon>
        <taxon>Eurotiomycetes</taxon>
        <taxon>Eurotiomycetidae</taxon>
        <taxon>Onygenales</taxon>
        <taxon>Ajellomycetaceae</taxon>
        <taxon>Blastomyces</taxon>
    </lineage>
</organism>
<evidence type="ECO:0000313" key="2">
    <source>
        <dbReference type="EMBL" id="EEQ89821.2"/>
    </source>
</evidence>
<reference evidence="3" key="1">
    <citation type="journal article" date="2015" name="PLoS Genet.">
        <title>The dynamic genome and transcriptome of the human fungal pathogen Blastomyces and close relative Emmonsia.</title>
        <authorList>
            <person name="Munoz J.F."/>
            <person name="Gauthier G.M."/>
            <person name="Desjardins C.A."/>
            <person name="Gallo J.E."/>
            <person name="Holder J."/>
            <person name="Sullivan T.D."/>
            <person name="Marty A.J."/>
            <person name="Carmen J.C."/>
            <person name="Chen Z."/>
            <person name="Ding L."/>
            <person name="Gujja S."/>
            <person name="Magrini V."/>
            <person name="Misas E."/>
            <person name="Mitreva M."/>
            <person name="Priest M."/>
            <person name="Saif S."/>
            <person name="Whiston E.A."/>
            <person name="Young S."/>
            <person name="Zeng Q."/>
            <person name="Goldman W.E."/>
            <person name="Mardis E.R."/>
            <person name="Taylor J.W."/>
            <person name="McEwen J.G."/>
            <person name="Clay O.K."/>
            <person name="Klein B.S."/>
            <person name="Cuomo C.A."/>
        </authorList>
    </citation>
    <scope>NUCLEOTIDE SEQUENCE [LARGE SCALE GENOMIC DNA]</scope>
    <source>
        <strain evidence="3">ER-3 / ATCC MYA-2586</strain>
    </source>
</reference>
<gene>
    <name evidence="2" type="ORF">BDCG_04941</name>
</gene>
<dbReference type="GeneID" id="69027009"/>
<keyword evidence="3" id="KW-1185">Reference proteome</keyword>
<evidence type="ECO:0000313" key="3">
    <source>
        <dbReference type="Proteomes" id="UP000002039"/>
    </source>
</evidence>
<dbReference type="Gene3D" id="1.10.510.10">
    <property type="entry name" value="Transferase(Phosphotransferase) domain 1"/>
    <property type="match status" value="1"/>
</dbReference>
<feature type="domain" description="Protein kinase" evidence="1">
    <location>
        <begin position="1"/>
        <end position="265"/>
    </location>
</feature>
<keyword evidence="2" id="KW-0418">Kinase</keyword>
<evidence type="ECO:0000259" key="1">
    <source>
        <dbReference type="PROSITE" id="PS50011"/>
    </source>
</evidence>
<dbReference type="InterPro" id="IPR011009">
    <property type="entry name" value="Kinase-like_dom_sf"/>
</dbReference>
<dbReference type="Proteomes" id="UP000002039">
    <property type="component" value="Unassembled WGS sequence"/>
</dbReference>
<accession>A0ABP2F0D2</accession>
<dbReference type="EMBL" id="EQ999977">
    <property type="protein sequence ID" value="EEQ89821.2"/>
    <property type="molecule type" value="Genomic_DNA"/>
</dbReference>
<keyword evidence="2" id="KW-0808">Transferase</keyword>
<proteinExistence type="predicted"/>
<dbReference type="GO" id="GO:0016301">
    <property type="term" value="F:kinase activity"/>
    <property type="evidence" value="ECO:0007669"/>
    <property type="project" value="UniProtKB-KW"/>
</dbReference>
<dbReference type="SUPFAM" id="SSF56112">
    <property type="entry name" value="Protein kinase-like (PK-like)"/>
    <property type="match status" value="1"/>
</dbReference>
<name>A0ABP2F0D2_AJEDR</name>
<dbReference type="InterPro" id="IPR000719">
    <property type="entry name" value="Prot_kinase_dom"/>
</dbReference>
<dbReference type="RefSeq" id="XP_045276669.1">
    <property type="nucleotide sequence ID" value="XM_045420585.1"/>
</dbReference>
<sequence length="276" mass="30955">MTGLMEGTVAFVTEPRMMTLAETKDASYTRLFRTSVARVIAAQVIQAIAFLHRRGVVHAGNINNVSLAEKHRRAFPQRNYTENTTSQMSNHSCALVASPSPKWSSYSRCSPLFQCPRYPWPPPVTYFHGPLSFPADIWTLACALWDIIGQRPPFEGFSPSDDWMIKAQRGCTDWASYRATSGRNGMQGKDGLRKRLSKRESAGAEADRWFIASLIPYMMNPRGESAMESVGEAGKSALLAMFRGMLACRPSERLAAMEIVGSEWMRRWALSRCLEM</sequence>